<dbReference type="PANTHER" id="PTHR47385">
    <property type="entry name" value="CALPONIN"/>
    <property type="match status" value="1"/>
</dbReference>
<dbReference type="SMART" id="SM00033">
    <property type="entry name" value="CH"/>
    <property type="match status" value="1"/>
</dbReference>
<accession>A0AAD4NIA1</accession>
<proteinExistence type="predicted"/>
<dbReference type="PROSITE" id="PS50021">
    <property type="entry name" value="CH"/>
    <property type="match status" value="1"/>
</dbReference>
<evidence type="ECO:0000259" key="2">
    <source>
        <dbReference type="PROSITE" id="PS50021"/>
    </source>
</evidence>
<feature type="compositionally biased region" description="Polar residues" evidence="1">
    <location>
        <begin position="11"/>
        <end position="31"/>
    </location>
</feature>
<dbReference type="InterPro" id="IPR036872">
    <property type="entry name" value="CH_dom_sf"/>
</dbReference>
<dbReference type="EMBL" id="JAKKPZ010000001">
    <property type="protein sequence ID" value="KAI1728701.1"/>
    <property type="molecule type" value="Genomic_DNA"/>
</dbReference>
<feature type="domain" description="Calponin-homology (CH)" evidence="2">
    <location>
        <begin position="90"/>
        <end position="215"/>
    </location>
</feature>
<feature type="region of interest" description="Disordered" evidence="1">
    <location>
        <begin position="1"/>
        <end position="78"/>
    </location>
</feature>
<dbReference type="GO" id="GO:0007015">
    <property type="term" value="P:actin filament organization"/>
    <property type="evidence" value="ECO:0007669"/>
    <property type="project" value="TreeGrafter"/>
</dbReference>
<comment type="caution">
    <text evidence="3">The sequence shown here is derived from an EMBL/GenBank/DDBJ whole genome shotgun (WGS) entry which is preliminary data.</text>
</comment>
<dbReference type="AlphaFoldDB" id="A0AAD4NIA1"/>
<keyword evidence="4" id="KW-1185">Reference proteome</keyword>
<protein>
    <submittedName>
        <fullName evidence="3">Calponin homology (CH) domain-containing protein</fullName>
    </submittedName>
</protein>
<sequence length="311" mass="33435">MTEVAIPPTITVVQQQEEPASGAGTQQNGSEPNGVAVNGNSTVTPTATTTVETVVVNGKSPKKQKEPEPPKDPKEDPFGWIQQQSKTAKHKVNYELLQWAQNQAVSDEAKRQTLPGKTDKVTSSQFLSSLRDGVILANLANSFAAGSVETVHEGDDVKNNKENQVSNLQGFINFAKEKAGLAEDQVFTVADLQDKGKAGYEAVFNTLFQIAMKAEDKFNQAGIDVDRIAQEASNLVDPNILQKVIAYFPLHLFKKAGTPAAEKSQVAQQATEGEKQENGTDKVTEVEQQLSQVETTAAVTVTESTPAVPTS</sequence>
<dbReference type="Pfam" id="PF00307">
    <property type="entry name" value="CH"/>
    <property type="match status" value="1"/>
</dbReference>
<feature type="compositionally biased region" description="Basic and acidic residues" evidence="1">
    <location>
        <begin position="63"/>
        <end position="77"/>
    </location>
</feature>
<evidence type="ECO:0000256" key="1">
    <source>
        <dbReference type="SAM" id="MobiDB-lite"/>
    </source>
</evidence>
<gene>
    <name evidence="3" type="ORF">DdX_00899</name>
</gene>
<feature type="compositionally biased region" description="Basic and acidic residues" evidence="1">
    <location>
        <begin position="272"/>
        <end position="285"/>
    </location>
</feature>
<dbReference type="PANTHER" id="PTHR47385:SF14">
    <property type="entry name" value="TRANSGELIN"/>
    <property type="match status" value="1"/>
</dbReference>
<dbReference type="InterPro" id="IPR050606">
    <property type="entry name" value="Calponin-like"/>
</dbReference>
<feature type="compositionally biased region" description="Low complexity" evidence="1">
    <location>
        <begin position="42"/>
        <end position="56"/>
    </location>
</feature>
<name>A0AAD4NIA1_9BILA</name>
<dbReference type="CDD" id="cd00014">
    <property type="entry name" value="CH_SF"/>
    <property type="match status" value="1"/>
</dbReference>
<dbReference type="Proteomes" id="UP001201812">
    <property type="component" value="Unassembled WGS sequence"/>
</dbReference>
<dbReference type="GO" id="GO:0015629">
    <property type="term" value="C:actin cytoskeleton"/>
    <property type="evidence" value="ECO:0007669"/>
    <property type="project" value="TreeGrafter"/>
</dbReference>
<dbReference type="InterPro" id="IPR001715">
    <property type="entry name" value="CH_dom"/>
</dbReference>
<dbReference type="Gene3D" id="1.10.418.10">
    <property type="entry name" value="Calponin-like domain"/>
    <property type="match status" value="1"/>
</dbReference>
<dbReference type="GO" id="GO:0051015">
    <property type="term" value="F:actin filament binding"/>
    <property type="evidence" value="ECO:0007669"/>
    <property type="project" value="TreeGrafter"/>
</dbReference>
<evidence type="ECO:0000313" key="4">
    <source>
        <dbReference type="Proteomes" id="UP001201812"/>
    </source>
</evidence>
<evidence type="ECO:0000313" key="3">
    <source>
        <dbReference type="EMBL" id="KAI1728701.1"/>
    </source>
</evidence>
<reference evidence="3" key="1">
    <citation type="submission" date="2022-01" db="EMBL/GenBank/DDBJ databases">
        <title>Genome Sequence Resource for Two Populations of Ditylenchus destructor, the Migratory Endoparasitic Phytonematode.</title>
        <authorList>
            <person name="Zhang H."/>
            <person name="Lin R."/>
            <person name="Xie B."/>
        </authorList>
    </citation>
    <scope>NUCLEOTIDE SEQUENCE</scope>
    <source>
        <strain evidence="3">BazhouSP</strain>
    </source>
</reference>
<feature type="region of interest" description="Disordered" evidence="1">
    <location>
        <begin position="263"/>
        <end position="286"/>
    </location>
</feature>
<organism evidence="3 4">
    <name type="scientific">Ditylenchus destructor</name>
    <dbReference type="NCBI Taxonomy" id="166010"/>
    <lineage>
        <taxon>Eukaryota</taxon>
        <taxon>Metazoa</taxon>
        <taxon>Ecdysozoa</taxon>
        <taxon>Nematoda</taxon>
        <taxon>Chromadorea</taxon>
        <taxon>Rhabditida</taxon>
        <taxon>Tylenchina</taxon>
        <taxon>Tylenchomorpha</taxon>
        <taxon>Sphaerularioidea</taxon>
        <taxon>Anguinidae</taxon>
        <taxon>Anguininae</taxon>
        <taxon>Ditylenchus</taxon>
    </lineage>
</organism>
<dbReference type="SUPFAM" id="SSF47576">
    <property type="entry name" value="Calponin-homology domain, CH-domain"/>
    <property type="match status" value="1"/>
</dbReference>